<dbReference type="InterPro" id="IPR003613">
    <property type="entry name" value="Ubox_domain"/>
</dbReference>
<dbReference type="InterPro" id="IPR029071">
    <property type="entry name" value="Ubiquitin-like_domsf"/>
</dbReference>
<dbReference type="Gene3D" id="3.30.40.10">
    <property type="entry name" value="Zinc/RING finger domain, C3HC4 (zinc finger)"/>
    <property type="match status" value="2"/>
</dbReference>
<reference evidence="14" key="1">
    <citation type="submission" date="2018-10" db="EMBL/GenBank/DDBJ databases">
        <title>Hidden diversity of soil giant viruses.</title>
        <authorList>
            <person name="Schulz F."/>
            <person name="Alteio L."/>
            <person name="Goudeau D."/>
            <person name="Ryan E.M."/>
            <person name="Malmstrom R.R."/>
            <person name="Blanchard J."/>
            <person name="Woyke T."/>
        </authorList>
    </citation>
    <scope>NUCLEOTIDE SEQUENCE</scope>
    <source>
        <strain evidence="14">TEV1</strain>
    </source>
</reference>
<evidence type="ECO:0000256" key="6">
    <source>
        <dbReference type="ARBA" id="ARBA00022833"/>
    </source>
</evidence>
<dbReference type="SUPFAM" id="SSF54495">
    <property type="entry name" value="UBC-like"/>
    <property type="match status" value="1"/>
</dbReference>
<dbReference type="SMART" id="SM00504">
    <property type="entry name" value="Ubox"/>
    <property type="match status" value="1"/>
</dbReference>
<dbReference type="CDD" id="cd16655">
    <property type="entry name" value="RING-Ubox_WDSUB1-like"/>
    <property type="match status" value="1"/>
</dbReference>
<dbReference type="InterPro" id="IPR002035">
    <property type="entry name" value="VWF_A"/>
</dbReference>
<keyword evidence="5" id="KW-0833">Ubl conjugation pathway</keyword>
<dbReference type="EC" id="2.3.2.23" evidence="2"/>
<accession>A0A3G4ZPG5</accession>
<evidence type="ECO:0000256" key="5">
    <source>
        <dbReference type="ARBA" id="ARBA00022786"/>
    </source>
</evidence>
<dbReference type="PROSITE" id="PS50089">
    <property type="entry name" value="ZF_RING_2"/>
    <property type="match status" value="1"/>
</dbReference>
<evidence type="ECO:0000256" key="1">
    <source>
        <dbReference type="ARBA" id="ARBA00004906"/>
    </source>
</evidence>
<dbReference type="InterPro" id="IPR016135">
    <property type="entry name" value="UBQ-conjugating_enzyme/RWD"/>
</dbReference>
<dbReference type="GO" id="GO:0061631">
    <property type="term" value="F:ubiquitin conjugating enzyme activity"/>
    <property type="evidence" value="ECO:0007669"/>
    <property type="project" value="UniProtKB-EC"/>
</dbReference>
<gene>
    <name evidence="14" type="ORF">Terrestrivirus1_203</name>
</gene>
<dbReference type="Pfam" id="PF00179">
    <property type="entry name" value="UQ_con"/>
    <property type="match status" value="1"/>
</dbReference>
<dbReference type="EMBL" id="MK071979">
    <property type="protein sequence ID" value="AYV75329.1"/>
    <property type="molecule type" value="Genomic_DNA"/>
</dbReference>
<dbReference type="InterPro" id="IPR024766">
    <property type="entry name" value="Znf_RING_H2"/>
</dbReference>
<dbReference type="SMART" id="SM00212">
    <property type="entry name" value="UBCc"/>
    <property type="match status" value="1"/>
</dbReference>
<dbReference type="InterPro" id="IPR000608">
    <property type="entry name" value="UBC"/>
</dbReference>
<dbReference type="Gene3D" id="3.10.110.10">
    <property type="entry name" value="Ubiquitin Conjugating Enzyme"/>
    <property type="match status" value="1"/>
</dbReference>
<dbReference type="InterPro" id="IPR050113">
    <property type="entry name" value="Ub_conjugating_enzyme"/>
</dbReference>
<dbReference type="InterPro" id="IPR036465">
    <property type="entry name" value="vWFA_dom_sf"/>
</dbReference>
<evidence type="ECO:0000256" key="9">
    <source>
        <dbReference type="PROSITE-ProRule" id="PRU00175"/>
    </source>
</evidence>
<evidence type="ECO:0000259" key="10">
    <source>
        <dbReference type="PROSITE" id="PS50089"/>
    </source>
</evidence>
<feature type="domain" description="VWFA" evidence="12">
    <location>
        <begin position="944"/>
        <end position="1141"/>
    </location>
</feature>
<dbReference type="InterPro" id="IPR013083">
    <property type="entry name" value="Znf_RING/FYVE/PHD"/>
</dbReference>
<dbReference type="UniPathway" id="UPA00143"/>
<evidence type="ECO:0000313" key="14">
    <source>
        <dbReference type="EMBL" id="AYV75329.1"/>
    </source>
</evidence>
<evidence type="ECO:0000256" key="3">
    <source>
        <dbReference type="ARBA" id="ARBA00022723"/>
    </source>
</evidence>
<dbReference type="SUPFAM" id="SSF54236">
    <property type="entry name" value="Ubiquitin-like"/>
    <property type="match status" value="1"/>
</dbReference>
<sequence>MPITTFGGITFSETEITPYLIEEHFSIKLKKEYDEELPIAFPNLNQSKCNCDKCIQPTTIENFKIVKIIDPKGKDPVHKDSNSETDSDANSDADLEKCAICRELLSSICIKCQTELNKFNNSDNLDNSDNSDKSDKSDNPTSQCYIVESQSCAHKFHYCCISRWLNTRSVCPTCNNNWKFVGIEETKIVVHYDDQVGEFDVGTDNLVDKIGTKFNLDMDKNKLTFKKVYVDDCNNIKAGKYALCTPDMHAGFNGLKIYCKFGEQVNPFFVKYSTTITELREEISKSFDLFKDQIRIIYKDQEIGKDFNNLNIFNVDIASESTLIIESSITTEYIMEIDKDFLILYPEHEKNNATCINTVQNLISGKISWLPYPFVKDVTSKQELSCLLSCLYILIKKVNMNEDILKSVVNKFEKYMTLYEIHPIQISLAVPALESLLRMSNFDDKKRMILSNTFHELIYKMQAESGINDINNIKNVFLGTNVLCNLLLSINPAEKVNWKFAVKDLRTDKTFTIYSPLVLVNGVPPLLTLNENMNIVVFTGKGKDVSLPIILYNPLSDSETDVNAAELGQKVSNKGETLLVDDRIYEEGIMVCIDTSNSMGSCSDFQEDKIAKKKDEEEAQKQFYKILDIKKSPAPEDMDLRKLQNTIIWFITHPNFKDWASCPNFYVLNNIICAEQHDNLEMAELMSKYKDIFIKLLKNQSVSVGGNNYSHVRNENINLEKEEVKYKSEPIGEFLCPILHEIMTDPFIAKDGFTYEKTSIEKWFEKSDLSPMIQKKISKELTENKTLRIIINDWKANNIMEQNVGNNEQIKIKLPEPWNEISIKYKNDTNLWDLVYKIYNLTGYTHDEFNLREDWRIYVNTEYVKNIKKEIKLQSLNKTMITIKLEREFTSYVVASLTIPDYYSVKNLIYRSNPHEYHMTELWSDLKDDGDGLYKGQHISPSMRLHYYGDKTFKIFRNEKQKITKVNYMSRLDVVKKLFDAFINRSIAYSFNTSIGLMSFSDKSKVQCEMTPFYESFRDKMDTLHPNGATALYESLKQAVEKLVFWKNADPEKRGNAKLRIICLSDGKDTGASSLKYDVDSLMVQNNITLDCIVIGSDFDSHIGKISKKTRGYMFNPSTIKHAFDIMELETMIISKNREVVQSSYNGIIGDTTLPPIVTPNNSLKQKAMDIDKTLHKMGDSCKVIQKELIALQKNPHPDIDVYINDKDMYFWKIVIKGPNGTPYQNGCYLAYIQFPQTYPLVAPNIRFVTPIKHCNINNYGRVCHSILDRNYVPVIGISLILNCIYGLLLNPDVSDPLDTNMALLYYEANGQYEADILENVNKYASKTREQWKKELI</sequence>
<dbReference type="GO" id="GO:0008270">
    <property type="term" value="F:zinc ion binding"/>
    <property type="evidence" value="ECO:0007669"/>
    <property type="project" value="UniProtKB-KW"/>
</dbReference>
<proteinExistence type="predicted"/>
<dbReference type="PROSITE" id="PS51698">
    <property type="entry name" value="U_BOX"/>
    <property type="match status" value="1"/>
</dbReference>
<evidence type="ECO:0000259" key="12">
    <source>
        <dbReference type="PROSITE" id="PS50234"/>
    </source>
</evidence>
<comment type="pathway">
    <text evidence="1">Protein modification; protein ubiquitination.</text>
</comment>
<evidence type="ECO:0000259" key="13">
    <source>
        <dbReference type="PROSITE" id="PS51698"/>
    </source>
</evidence>
<evidence type="ECO:0000256" key="8">
    <source>
        <dbReference type="ARBA" id="ARBA00031729"/>
    </source>
</evidence>
<dbReference type="Pfam" id="PF04564">
    <property type="entry name" value="U-box"/>
    <property type="match status" value="1"/>
</dbReference>
<dbReference type="Gene3D" id="3.40.50.410">
    <property type="entry name" value="von Willebrand factor, type A domain"/>
    <property type="match status" value="1"/>
</dbReference>
<name>A0A3G4ZPG5_9VIRU</name>
<dbReference type="CDD" id="cd23833">
    <property type="entry name" value="UBCc_ApmR795-like"/>
    <property type="match status" value="1"/>
</dbReference>
<dbReference type="SMART" id="SM00327">
    <property type="entry name" value="VWA"/>
    <property type="match status" value="1"/>
</dbReference>
<evidence type="ECO:0000256" key="4">
    <source>
        <dbReference type="ARBA" id="ARBA00022771"/>
    </source>
</evidence>
<keyword evidence="4 9" id="KW-0863">Zinc-finger</keyword>
<dbReference type="PROSITE" id="PS50234">
    <property type="entry name" value="VWFA"/>
    <property type="match status" value="1"/>
</dbReference>
<evidence type="ECO:0000256" key="7">
    <source>
        <dbReference type="ARBA" id="ARBA00030012"/>
    </source>
</evidence>
<feature type="domain" description="U-box" evidence="13">
    <location>
        <begin position="729"/>
        <end position="801"/>
    </location>
</feature>
<dbReference type="GO" id="GO:0016567">
    <property type="term" value="P:protein ubiquitination"/>
    <property type="evidence" value="ECO:0007669"/>
    <property type="project" value="UniProtKB-UniPathway"/>
</dbReference>
<evidence type="ECO:0000256" key="2">
    <source>
        <dbReference type="ARBA" id="ARBA00012486"/>
    </source>
</evidence>
<dbReference type="Pfam" id="PF00092">
    <property type="entry name" value="VWA"/>
    <property type="match status" value="1"/>
</dbReference>
<dbReference type="Pfam" id="PF12678">
    <property type="entry name" value="zf-rbx1"/>
    <property type="match status" value="1"/>
</dbReference>
<dbReference type="PANTHER" id="PTHR24067">
    <property type="entry name" value="UBIQUITIN-CONJUGATING ENZYME E2"/>
    <property type="match status" value="1"/>
</dbReference>
<dbReference type="SUPFAM" id="SSF57850">
    <property type="entry name" value="RING/U-box"/>
    <property type="match status" value="2"/>
</dbReference>
<keyword evidence="3" id="KW-0479">Metal-binding</keyword>
<organism evidence="14">
    <name type="scientific">Terrestrivirus sp</name>
    <dbReference type="NCBI Taxonomy" id="2487775"/>
    <lineage>
        <taxon>Viruses</taxon>
        <taxon>Varidnaviria</taxon>
        <taxon>Bamfordvirae</taxon>
        <taxon>Nucleocytoviricota</taxon>
        <taxon>Megaviricetes</taxon>
        <taxon>Imitervirales</taxon>
        <taxon>Mimiviridae</taxon>
        <taxon>Klosneuvirinae</taxon>
    </lineage>
</organism>
<dbReference type="InterPro" id="IPR001841">
    <property type="entry name" value="Znf_RING"/>
</dbReference>
<dbReference type="CDD" id="cd00198">
    <property type="entry name" value="vWFA"/>
    <property type="match status" value="1"/>
</dbReference>
<dbReference type="SUPFAM" id="SSF53300">
    <property type="entry name" value="vWA-like"/>
    <property type="match status" value="1"/>
</dbReference>
<protein>
    <recommendedName>
        <fullName evidence="2">E2 ubiquitin-conjugating enzyme</fullName>
        <ecNumber evidence="2">2.3.2.23</ecNumber>
    </recommendedName>
    <alternativeName>
        <fullName evidence="8">Ubiquitin carrier protein</fullName>
    </alternativeName>
    <alternativeName>
        <fullName evidence="7">Ubiquitin-protein ligase</fullName>
    </alternativeName>
</protein>
<keyword evidence="6" id="KW-0862">Zinc</keyword>
<dbReference type="PROSITE" id="PS50127">
    <property type="entry name" value="UBC_2"/>
    <property type="match status" value="1"/>
</dbReference>
<feature type="domain" description="RING-type" evidence="10">
    <location>
        <begin position="109"/>
        <end position="175"/>
    </location>
</feature>
<evidence type="ECO:0000259" key="11">
    <source>
        <dbReference type="PROSITE" id="PS50127"/>
    </source>
</evidence>
<feature type="domain" description="UBC core" evidence="11">
    <location>
        <begin position="1180"/>
        <end position="1326"/>
    </location>
</feature>